<evidence type="ECO:0000256" key="1">
    <source>
        <dbReference type="ARBA" id="ARBA00023015"/>
    </source>
</evidence>
<dbReference type="EMBL" id="JBHUCO010000086">
    <property type="protein sequence ID" value="MFD1524561.1"/>
    <property type="molecule type" value="Genomic_DNA"/>
</dbReference>
<sequence>MSASVGKAARILRAFRPTLDVLSVRALAERTGLPRSTVHLLCRTLVSEGLLEAVPRAGYRLGPLLLELGGLIIDRTGLVDAVEGSTAALQRTPGQELHVGQLVEGWVIYLHRESGPTRVSMANRVGMRAPAFMSGCGKSALAALDPEDADLRVRQVCRQEQISLPDMAALADEFAGARIHGYLVCRSFQPGRTSVAAAVLGADGQPAGALSIAGPNSTFAPARVAGLGRAVSDAAEIASRRLQTRSSVAGQRVPTPDALAAPLRMVAG</sequence>
<keyword evidence="1" id="KW-0805">Transcription regulation</keyword>
<dbReference type="SUPFAM" id="SSF55781">
    <property type="entry name" value="GAF domain-like"/>
    <property type="match status" value="1"/>
</dbReference>
<dbReference type="Gene3D" id="1.10.10.10">
    <property type="entry name" value="Winged helix-like DNA-binding domain superfamily/Winged helix DNA-binding domain"/>
    <property type="match status" value="1"/>
</dbReference>
<dbReference type="InterPro" id="IPR014757">
    <property type="entry name" value="Tscrpt_reg_IclR_C"/>
</dbReference>
<evidence type="ECO:0000259" key="4">
    <source>
        <dbReference type="PROSITE" id="PS51077"/>
    </source>
</evidence>
<protein>
    <submittedName>
        <fullName evidence="6">IclR family transcriptional regulator</fullName>
    </submittedName>
</protein>
<reference evidence="7" key="1">
    <citation type="journal article" date="2019" name="Int. J. Syst. Evol. Microbiol.">
        <title>The Global Catalogue of Microorganisms (GCM) 10K type strain sequencing project: providing services to taxonomists for standard genome sequencing and annotation.</title>
        <authorList>
            <consortium name="The Broad Institute Genomics Platform"/>
            <consortium name="The Broad Institute Genome Sequencing Center for Infectious Disease"/>
            <person name="Wu L."/>
            <person name="Ma J."/>
        </authorList>
    </citation>
    <scope>NUCLEOTIDE SEQUENCE [LARGE SCALE GENOMIC DNA]</scope>
    <source>
        <strain evidence="7">CCM 7043</strain>
    </source>
</reference>
<dbReference type="InterPro" id="IPR036390">
    <property type="entry name" value="WH_DNA-bd_sf"/>
</dbReference>
<dbReference type="SUPFAM" id="SSF46785">
    <property type="entry name" value="Winged helix' DNA-binding domain"/>
    <property type="match status" value="1"/>
</dbReference>
<gene>
    <name evidence="6" type="ORF">ACFSJD_44260</name>
</gene>
<dbReference type="RefSeq" id="WP_344730703.1">
    <property type="nucleotide sequence ID" value="NZ_BAAAUS010000070.1"/>
</dbReference>
<dbReference type="PROSITE" id="PS51078">
    <property type="entry name" value="ICLR_ED"/>
    <property type="match status" value="1"/>
</dbReference>
<dbReference type="PANTHER" id="PTHR30136:SF24">
    <property type="entry name" value="HTH-TYPE TRANSCRIPTIONAL REPRESSOR ALLR"/>
    <property type="match status" value="1"/>
</dbReference>
<name>A0ABW4FBJ2_9PSEU</name>
<accession>A0ABW4FBJ2</accession>
<keyword evidence="3" id="KW-0804">Transcription</keyword>
<dbReference type="InterPro" id="IPR050707">
    <property type="entry name" value="HTH_MetabolicPath_Reg"/>
</dbReference>
<feature type="domain" description="HTH iclR-type" evidence="4">
    <location>
        <begin position="2"/>
        <end position="63"/>
    </location>
</feature>
<dbReference type="Pfam" id="PF09339">
    <property type="entry name" value="HTH_IclR"/>
    <property type="match status" value="1"/>
</dbReference>
<dbReference type="InterPro" id="IPR029016">
    <property type="entry name" value="GAF-like_dom_sf"/>
</dbReference>
<dbReference type="SMART" id="SM00346">
    <property type="entry name" value="HTH_ICLR"/>
    <property type="match status" value="1"/>
</dbReference>
<keyword evidence="7" id="KW-1185">Reference proteome</keyword>
<keyword evidence="2" id="KW-0238">DNA-binding</keyword>
<dbReference type="Proteomes" id="UP001597114">
    <property type="component" value="Unassembled WGS sequence"/>
</dbReference>
<evidence type="ECO:0000313" key="7">
    <source>
        <dbReference type="Proteomes" id="UP001597114"/>
    </source>
</evidence>
<dbReference type="PROSITE" id="PS51077">
    <property type="entry name" value="HTH_ICLR"/>
    <property type="match status" value="1"/>
</dbReference>
<proteinExistence type="predicted"/>
<dbReference type="InterPro" id="IPR036388">
    <property type="entry name" value="WH-like_DNA-bd_sf"/>
</dbReference>
<dbReference type="InterPro" id="IPR005471">
    <property type="entry name" value="Tscrpt_reg_IclR_N"/>
</dbReference>
<evidence type="ECO:0000256" key="2">
    <source>
        <dbReference type="ARBA" id="ARBA00023125"/>
    </source>
</evidence>
<feature type="domain" description="IclR-ED" evidence="5">
    <location>
        <begin position="64"/>
        <end position="244"/>
    </location>
</feature>
<evidence type="ECO:0000313" key="6">
    <source>
        <dbReference type="EMBL" id="MFD1524561.1"/>
    </source>
</evidence>
<organism evidence="6 7">
    <name type="scientific">Pseudonocardia yunnanensis</name>
    <dbReference type="NCBI Taxonomy" id="58107"/>
    <lineage>
        <taxon>Bacteria</taxon>
        <taxon>Bacillati</taxon>
        <taxon>Actinomycetota</taxon>
        <taxon>Actinomycetes</taxon>
        <taxon>Pseudonocardiales</taxon>
        <taxon>Pseudonocardiaceae</taxon>
        <taxon>Pseudonocardia</taxon>
    </lineage>
</organism>
<comment type="caution">
    <text evidence="6">The sequence shown here is derived from an EMBL/GenBank/DDBJ whole genome shotgun (WGS) entry which is preliminary data.</text>
</comment>
<dbReference type="Gene3D" id="3.30.450.40">
    <property type="match status" value="1"/>
</dbReference>
<dbReference type="PANTHER" id="PTHR30136">
    <property type="entry name" value="HELIX-TURN-HELIX TRANSCRIPTIONAL REGULATOR, ICLR FAMILY"/>
    <property type="match status" value="1"/>
</dbReference>
<evidence type="ECO:0000256" key="3">
    <source>
        <dbReference type="ARBA" id="ARBA00023163"/>
    </source>
</evidence>
<evidence type="ECO:0000259" key="5">
    <source>
        <dbReference type="PROSITE" id="PS51078"/>
    </source>
</evidence>
<dbReference type="Pfam" id="PF01614">
    <property type="entry name" value="IclR_C"/>
    <property type="match status" value="1"/>
</dbReference>